<evidence type="ECO:0000256" key="9">
    <source>
        <dbReference type="ARBA" id="ARBA00022842"/>
    </source>
</evidence>
<dbReference type="GO" id="GO:0005525">
    <property type="term" value="F:GTP binding"/>
    <property type="evidence" value="ECO:0007669"/>
    <property type="project" value="UniProtKB-KW"/>
</dbReference>
<evidence type="ECO:0000256" key="10">
    <source>
        <dbReference type="ARBA" id="ARBA00023134"/>
    </source>
</evidence>
<keyword evidence="6 13" id="KW-0548">Nucleotidyltransferase</keyword>
<dbReference type="InterPro" id="IPR007537">
    <property type="entry name" value="tRNAHis_GuaTrfase_Thg1"/>
</dbReference>
<organism evidence="13 14">
    <name type="scientific">Butyrivibrio proteoclasticus</name>
    <dbReference type="NCBI Taxonomy" id="43305"/>
    <lineage>
        <taxon>Bacteria</taxon>
        <taxon>Bacillati</taxon>
        <taxon>Bacillota</taxon>
        <taxon>Clostridia</taxon>
        <taxon>Lachnospirales</taxon>
        <taxon>Lachnospiraceae</taxon>
        <taxon>Butyrivibrio</taxon>
    </lineage>
</organism>
<keyword evidence="4 13" id="KW-0808">Transferase</keyword>
<feature type="domain" description="tRNAHis guanylyltransferase catalytic" evidence="11">
    <location>
        <begin position="9"/>
        <end position="130"/>
    </location>
</feature>
<dbReference type="Pfam" id="PF14413">
    <property type="entry name" value="Thg1C"/>
    <property type="match status" value="1"/>
</dbReference>
<dbReference type="PANTHER" id="PTHR12729:SF6">
    <property type="entry name" value="TRNA(HIS) GUANYLYLTRANSFERASE-RELATED"/>
    <property type="match status" value="1"/>
</dbReference>
<evidence type="ECO:0000259" key="12">
    <source>
        <dbReference type="Pfam" id="PF14413"/>
    </source>
</evidence>
<evidence type="ECO:0000256" key="4">
    <source>
        <dbReference type="ARBA" id="ARBA00022679"/>
    </source>
</evidence>
<evidence type="ECO:0000313" key="13">
    <source>
        <dbReference type="EMBL" id="SFQ42383.1"/>
    </source>
</evidence>
<comment type="cofactor">
    <cofactor evidence="1">
        <name>Mg(2+)</name>
        <dbReference type="ChEBI" id="CHEBI:18420"/>
    </cofactor>
</comment>
<dbReference type="InterPro" id="IPR038469">
    <property type="entry name" value="tRNAHis_GuaTrfase_Thg1_sf"/>
</dbReference>
<dbReference type="PANTHER" id="PTHR12729">
    <property type="entry name" value="TRNA(HIS) GUANYLYLTRANSFERASE-RELATED"/>
    <property type="match status" value="1"/>
</dbReference>
<evidence type="ECO:0000256" key="2">
    <source>
        <dbReference type="ARBA" id="ARBA00010113"/>
    </source>
</evidence>
<keyword evidence="14" id="KW-1185">Reference proteome</keyword>
<dbReference type="InterPro" id="IPR025845">
    <property type="entry name" value="Thg1_C_dom"/>
</dbReference>
<dbReference type="GO" id="GO:0000287">
    <property type="term" value="F:magnesium ion binding"/>
    <property type="evidence" value="ECO:0007669"/>
    <property type="project" value="InterPro"/>
</dbReference>
<evidence type="ECO:0000313" key="14">
    <source>
        <dbReference type="Proteomes" id="UP000182624"/>
    </source>
</evidence>
<gene>
    <name evidence="13" type="ORF">SAMN04487928_14427</name>
</gene>
<accession>A0A1I5YDX4</accession>
<keyword evidence="7" id="KW-0479">Metal-binding</keyword>
<dbReference type="GO" id="GO:0008193">
    <property type="term" value="F:tRNA guanylyltransferase activity"/>
    <property type="evidence" value="ECO:0007669"/>
    <property type="project" value="UniProtKB-EC"/>
</dbReference>
<name>A0A1I5YDX4_9FIRM</name>
<evidence type="ECO:0000256" key="3">
    <source>
        <dbReference type="ARBA" id="ARBA00012511"/>
    </source>
</evidence>
<proteinExistence type="inferred from homology"/>
<dbReference type="AlphaFoldDB" id="A0A1I5YDX4"/>
<evidence type="ECO:0000256" key="6">
    <source>
        <dbReference type="ARBA" id="ARBA00022695"/>
    </source>
</evidence>
<dbReference type="OrthoDB" id="4547336at2"/>
<evidence type="ECO:0000256" key="7">
    <source>
        <dbReference type="ARBA" id="ARBA00022723"/>
    </source>
</evidence>
<keyword evidence="5" id="KW-0819">tRNA processing</keyword>
<evidence type="ECO:0000256" key="5">
    <source>
        <dbReference type="ARBA" id="ARBA00022694"/>
    </source>
</evidence>
<dbReference type="EC" id="2.7.7.79" evidence="3"/>
<dbReference type="Proteomes" id="UP000182624">
    <property type="component" value="Unassembled WGS sequence"/>
</dbReference>
<evidence type="ECO:0000259" key="11">
    <source>
        <dbReference type="Pfam" id="PF04446"/>
    </source>
</evidence>
<feature type="domain" description="Thg1 C-terminal" evidence="12">
    <location>
        <begin position="134"/>
        <end position="222"/>
    </location>
</feature>
<dbReference type="GO" id="GO:0006400">
    <property type="term" value="P:tRNA modification"/>
    <property type="evidence" value="ECO:0007669"/>
    <property type="project" value="InterPro"/>
</dbReference>
<dbReference type="Gene3D" id="3.30.70.3000">
    <property type="match status" value="1"/>
</dbReference>
<dbReference type="EMBL" id="FOXO01000044">
    <property type="protein sequence ID" value="SFQ42383.1"/>
    <property type="molecule type" value="Genomic_DNA"/>
</dbReference>
<comment type="similarity">
    <text evidence="2">Belongs to the tRNA(His) guanylyltransferase family.</text>
</comment>
<sequence>MRFDEMDAKMRIYEQSLDQVLLPDIYMVARLDGRGFTKLTKEVCNFEAPFDEKFRDMMVKTTKALMDCGFRVVYAYTESDEISLLFAAGEDAFGRKVRKYNSTLAAEASAVFSLELGMAATFDCRMVPLPNAERVEDYFRWRQEDANRNALNSHCYWMLRKEGVSVHKATSELKGKGISYKNELLFSRGINYDKLPSWQKRGVGMWNEEYEKEGTNPLSGETKMTTRKRIHVDYELPIGDEYGELIRSIIEKEGKKR</sequence>
<reference evidence="14" key="1">
    <citation type="submission" date="2016-10" db="EMBL/GenBank/DDBJ databases">
        <authorList>
            <person name="Varghese N."/>
            <person name="Submissions S."/>
        </authorList>
    </citation>
    <scope>NUCLEOTIDE SEQUENCE [LARGE SCALE GENOMIC DNA]</scope>
    <source>
        <strain evidence="14">P18</strain>
    </source>
</reference>
<protein>
    <recommendedName>
        <fullName evidence="3">tRNA(His) guanylyltransferase</fullName>
        <ecNumber evidence="3">2.7.7.79</ecNumber>
    </recommendedName>
</protein>
<dbReference type="Pfam" id="PF04446">
    <property type="entry name" value="Thg1"/>
    <property type="match status" value="1"/>
</dbReference>
<dbReference type="InterPro" id="IPR024956">
    <property type="entry name" value="tRNAHis_GuaTrfase_cat"/>
</dbReference>
<keyword evidence="8" id="KW-0547">Nucleotide-binding</keyword>
<keyword evidence="9" id="KW-0460">Magnesium</keyword>
<evidence type="ECO:0000256" key="1">
    <source>
        <dbReference type="ARBA" id="ARBA00001946"/>
    </source>
</evidence>
<keyword evidence="10" id="KW-0342">GTP-binding</keyword>
<evidence type="ECO:0000256" key="8">
    <source>
        <dbReference type="ARBA" id="ARBA00022741"/>
    </source>
</evidence>